<dbReference type="PANTHER" id="PTHR21373:SF0">
    <property type="entry name" value="N-ALPHA-ACETYLTRANSFERASE 35, NATC AUXILIARY SUBUNIT"/>
    <property type="match status" value="1"/>
</dbReference>
<dbReference type="InterPro" id="IPR007244">
    <property type="entry name" value="Naa35_N"/>
</dbReference>
<sequence>MAFTDITERLRSASTHLKYSQVIATPAFSYYESMSAVELMDPKLDSGMELMALPLISDLISNRSIPHPQNLTDSQVLGILDQQVKNFALWIEGQSVVNSMYSCVYFHTPELLNESLIIKACFEACVFVIENIHKLVHLTTCLREDDYGYSGIKFQAFEVDEHELEQHLLAAEKGVQNENILGALRFFRALFYLVNNLVKPNGSGLGAAESYIPFIVKQLEGIKGRNNEIFAEVFNEKYCLTKVPYFGANKIYKVENYTFQMAISRIEKFIESLSRLCSIQEATDLDHLVSFLNSIPSFDIASRVLYEYHLFETVDNEIKVFHNVSLQRVLMNSMQKYGIDINFISQNGDFTTYIKRVEIVYKETILLSLKNKTRQQRILPKYFSDFNILISEANYVEQQIFGKQRQGQLIFQWIFTQVMSLMILYLRLSFELKLYAVSEIGMAMFYMDFLYGAYLNGLKASIEFFTSKQAKKKKLKCPKYYQDEYKLASGLRLMCRGMVRLHAILIKYNLIENVVPEIEIPRFNKRFKAFNALQIPQKLEYDAYETVKFLPKTVEIDRLITDCKESFDSARSLLKELEGFQSIKELMRVCVWNTLAIGKGVKASWECKASFEYNEDSVFSVCSIQSLT</sequence>
<dbReference type="GO" id="GO:0031417">
    <property type="term" value="C:NatC complex"/>
    <property type="evidence" value="ECO:0007669"/>
    <property type="project" value="InterPro"/>
</dbReference>
<feature type="domain" description="NAA35-like N-terminal" evidence="4">
    <location>
        <begin position="21"/>
        <end position="115"/>
    </location>
</feature>
<dbReference type="Pfam" id="PF25789">
    <property type="entry name" value="TPR_NAA35"/>
    <property type="match status" value="1"/>
</dbReference>
<organism evidence="6 7">
    <name type="scientific">Blepharisma stoltei</name>
    <dbReference type="NCBI Taxonomy" id="1481888"/>
    <lineage>
        <taxon>Eukaryota</taxon>
        <taxon>Sar</taxon>
        <taxon>Alveolata</taxon>
        <taxon>Ciliophora</taxon>
        <taxon>Postciliodesmatophora</taxon>
        <taxon>Heterotrichea</taxon>
        <taxon>Heterotrichida</taxon>
        <taxon>Blepharismidae</taxon>
        <taxon>Blepharisma</taxon>
    </lineage>
</organism>
<dbReference type="AlphaFoldDB" id="A0AAU9IGS0"/>
<evidence type="ECO:0000259" key="5">
    <source>
        <dbReference type="Pfam" id="PF25789"/>
    </source>
</evidence>
<evidence type="ECO:0000313" key="7">
    <source>
        <dbReference type="Proteomes" id="UP001162131"/>
    </source>
</evidence>
<comment type="subcellular location">
    <subcellularLocation>
        <location evidence="1">Cytoplasm</location>
    </subcellularLocation>
</comment>
<dbReference type="Pfam" id="PF04112">
    <property type="entry name" value="Mak10"/>
    <property type="match status" value="1"/>
</dbReference>
<evidence type="ECO:0000313" key="6">
    <source>
        <dbReference type="EMBL" id="CAG9311368.1"/>
    </source>
</evidence>
<evidence type="ECO:0000256" key="3">
    <source>
        <dbReference type="ARBA" id="ARBA00022490"/>
    </source>
</evidence>
<feature type="domain" description="NAA35-like TPR repeats" evidence="5">
    <location>
        <begin position="276"/>
        <end position="621"/>
    </location>
</feature>
<keyword evidence="3" id="KW-0963">Cytoplasm</keyword>
<gene>
    <name evidence="6" type="ORF">BSTOLATCC_MIC3658</name>
</gene>
<dbReference type="PANTHER" id="PTHR21373">
    <property type="entry name" value="GLUCOSE REPRESSIBLE PROTEIN MAK10"/>
    <property type="match status" value="1"/>
</dbReference>
<keyword evidence="7" id="KW-1185">Reference proteome</keyword>
<dbReference type="EMBL" id="CAJZBQ010000004">
    <property type="protein sequence ID" value="CAG9311368.1"/>
    <property type="molecule type" value="Genomic_DNA"/>
</dbReference>
<reference evidence="6" key="1">
    <citation type="submission" date="2021-09" db="EMBL/GenBank/DDBJ databases">
        <authorList>
            <consortium name="AG Swart"/>
            <person name="Singh M."/>
            <person name="Singh A."/>
            <person name="Seah K."/>
            <person name="Emmerich C."/>
        </authorList>
    </citation>
    <scope>NUCLEOTIDE SEQUENCE</scope>
    <source>
        <strain evidence="6">ATCC30299</strain>
    </source>
</reference>
<comment type="similarity">
    <text evidence="2">Belongs to the MAK10 family.</text>
</comment>
<evidence type="ECO:0000259" key="4">
    <source>
        <dbReference type="Pfam" id="PF04112"/>
    </source>
</evidence>
<dbReference type="Proteomes" id="UP001162131">
    <property type="component" value="Unassembled WGS sequence"/>
</dbReference>
<comment type="caution">
    <text evidence="6">The sequence shown here is derived from an EMBL/GenBank/DDBJ whole genome shotgun (WGS) entry which is preliminary data.</text>
</comment>
<protein>
    <submittedName>
        <fullName evidence="6">Uncharacterized protein</fullName>
    </submittedName>
</protein>
<dbReference type="InterPro" id="IPR057982">
    <property type="entry name" value="TPR_NAA35"/>
</dbReference>
<evidence type="ECO:0000256" key="1">
    <source>
        <dbReference type="ARBA" id="ARBA00004496"/>
    </source>
</evidence>
<proteinExistence type="inferred from homology"/>
<accession>A0AAU9IGS0</accession>
<name>A0AAU9IGS0_9CILI</name>
<evidence type="ECO:0000256" key="2">
    <source>
        <dbReference type="ARBA" id="ARBA00006289"/>
    </source>
</evidence>
<dbReference type="InterPro" id="IPR057983">
    <property type="entry name" value="NAA35-like_N"/>
</dbReference>